<proteinExistence type="predicted"/>
<feature type="domain" description="Amidohydrolase-related" evidence="1">
    <location>
        <begin position="12"/>
        <end position="56"/>
    </location>
</feature>
<dbReference type="PATRIC" id="fig|28092.6.peg.6346"/>
<evidence type="ECO:0000259" key="1">
    <source>
        <dbReference type="Pfam" id="PF01979"/>
    </source>
</evidence>
<dbReference type="STRING" id="28092.WM40_26810"/>
<keyword evidence="3" id="KW-1185">Reference proteome</keyword>
<organism evidence="2 3">
    <name type="scientific">Robbsia andropogonis</name>
    <dbReference type="NCBI Taxonomy" id="28092"/>
    <lineage>
        <taxon>Bacteria</taxon>
        <taxon>Pseudomonadati</taxon>
        <taxon>Pseudomonadota</taxon>
        <taxon>Betaproteobacteria</taxon>
        <taxon>Burkholderiales</taxon>
        <taxon>Burkholderiaceae</taxon>
        <taxon>Robbsia</taxon>
    </lineage>
</organism>
<accession>A0A0F5JSS2</accession>
<dbReference type="Pfam" id="PF01979">
    <property type="entry name" value="Amidohydro_1"/>
    <property type="match status" value="1"/>
</dbReference>
<protein>
    <submittedName>
        <fullName evidence="2">Cytosine deaminase</fullName>
    </submittedName>
</protein>
<dbReference type="SUPFAM" id="SSF51338">
    <property type="entry name" value="Composite domain of metallo-dependent hydrolases"/>
    <property type="match status" value="1"/>
</dbReference>
<sequence length="92" mass="10185">ATKLGGELMMQPDSIGQIAPNFYADFVLLDGDPLQDLKLLQDPNKILLVMKDGEIVKSCKDHEPVSSEIHLSAINEATRDVGVREALYHETH</sequence>
<feature type="non-terminal residue" evidence="2">
    <location>
        <position position="1"/>
    </location>
</feature>
<dbReference type="InterPro" id="IPR006680">
    <property type="entry name" value="Amidohydro-rel"/>
</dbReference>
<dbReference type="Proteomes" id="UP000033618">
    <property type="component" value="Unassembled WGS sequence"/>
</dbReference>
<dbReference type="InterPro" id="IPR011059">
    <property type="entry name" value="Metal-dep_hydrolase_composite"/>
</dbReference>
<comment type="caution">
    <text evidence="2">The sequence shown here is derived from an EMBL/GenBank/DDBJ whole genome shotgun (WGS) entry which is preliminary data.</text>
</comment>
<dbReference type="Gene3D" id="2.30.40.10">
    <property type="entry name" value="Urease, subunit C, domain 1"/>
    <property type="match status" value="1"/>
</dbReference>
<dbReference type="AlphaFoldDB" id="A0A0F5JSS2"/>
<evidence type="ECO:0000313" key="3">
    <source>
        <dbReference type="Proteomes" id="UP000033618"/>
    </source>
</evidence>
<dbReference type="GO" id="GO:0016810">
    <property type="term" value="F:hydrolase activity, acting on carbon-nitrogen (but not peptide) bonds"/>
    <property type="evidence" value="ECO:0007669"/>
    <property type="project" value="InterPro"/>
</dbReference>
<reference evidence="2 3" key="1">
    <citation type="submission" date="2015-03" db="EMBL/GenBank/DDBJ databases">
        <title>Draft Genome Sequence of Burkholderia andropogonis type strain ICMP2807, isolated from Sorghum bicolor.</title>
        <authorList>
            <person name="Lopes-Santos L."/>
            <person name="Castro D.B."/>
            <person name="Ottoboni L.M."/>
            <person name="Park D."/>
            <person name="Weirc B.S."/>
            <person name="Destefano S.A."/>
        </authorList>
    </citation>
    <scope>NUCLEOTIDE SEQUENCE [LARGE SCALE GENOMIC DNA]</scope>
    <source>
        <strain evidence="2 3">ICMP2807</strain>
    </source>
</reference>
<dbReference type="EMBL" id="LAQU01000166">
    <property type="protein sequence ID" value="KKB60848.1"/>
    <property type="molecule type" value="Genomic_DNA"/>
</dbReference>
<evidence type="ECO:0000313" key="2">
    <source>
        <dbReference type="EMBL" id="KKB60848.1"/>
    </source>
</evidence>
<dbReference type="RefSeq" id="WP_046154604.1">
    <property type="nucleotide sequence ID" value="NZ_LAQU01000166.1"/>
</dbReference>
<name>A0A0F5JSS2_9BURK</name>
<gene>
    <name evidence="2" type="ORF">WM40_26810</name>
</gene>